<comment type="similarity">
    <text evidence="1 3 4">Belongs to the small heat shock protein (HSP20) family.</text>
</comment>
<dbReference type="GO" id="GO:0009408">
    <property type="term" value="P:response to heat"/>
    <property type="evidence" value="ECO:0007669"/>
    <property type="project" value="UniProtKB-ARBA"/>
</dbReference>
<dbReference type="PANTHER" id="PTHR45640:SF34">
    <property type="entry name" value="PROTEIN LETHAL(2)ESSENTIAL FOR LIFE"/>
    <property type="match status" value="1"/>
</dbReference>
<reference evidence="8" key="1">
    <citation type="submission" date="2025-08" db="UniProtKB">
        <authorList>
            <consortium name="RefSeq"/>
        </authorList>
    </citation>
    <scope>IDENTIFICATION</scope>
    <source>
        <tissue evidence="8">Thorax and Abdomen</tissue>
    </source>
</reference>
<dbReference type="PROSITE" id="PS01031">
    <property type="entry name" value="SHSP"/>
    <property type="match status" value="1"/>
</dbReference>
<dbReference type="KEGG" id="nlo:107223084"/>
<dbReference type="InterPro" id="IPR008978">
    <property type="entry name" value="HSP20-like_chaperone"/>
</dbReference>
<dbReference type="InterPro" id="IPR055269">
    <property type="entry name" value="Alpha-crystallin/HSP_16"/>
</dbReference>
<dbReference type="PIRSF" id="PIRSF036514">
    <property type="entry name" value="Sm_HSP_B1"/>
    <property type="match status" value="1"/>
</dbReference>
<keyword evidence="2" id="KW-0479">Metal-binding</keyword>
<keyword evidence="2" id="KW-0862">Zinc</keyword>
<dbReference type="GO" id="GO:0005634">
    <property type="term" value="C:nucleus"/>
    <property type="evidence" value="ECO:0007669"/>
    <property type="project" value="TreeGrafter"/>
</dbReference>
<evidence type="ECO:0000256" key="2">
    <source>
        <dbReference type="PIRSR" id="PIRSR036514-1"/>
    </source>
</evidence>
<keyword evidence="7" id="KW-1185">Reference proteome</keyword>
<evidence type="ECO:0000256" key="5">
    <source>
        <dbReference type="SAM" id="MobiDB-lite"/>
    </source>
</evidence>
<sequence>MSLIPMLFSDWWEDLERPHSLLDQHFGLPLQQEQLAASYPRSSIYVVPRDSPRSSAHLIPSIYYRPWGNLLRQGDGGSSVVKADKNQFKVSLDVQQFKPEEIDVKVVDKCVVVSAKHEEKRDEHGWVSRQFERRYLIPDQCNIDEVSSSLSSDGVLSITVPRKEQPKVEGERQIKIQHTGKPAIKDQAPVKDHEQQEDQKKKKSEK</sequence>
<feature type="binding site" evidence="2">
    <location>
        <position position="124"/>
    </location>
    <ligand>
        <name>Zn(2+)</name>
        <dbReference type="ChEBI" id="CHEBI:29105"/>
        <label>1</label>
    </ligand>
</feature>
<proteinExistence type="inferred from homology"/>
<feature type="binding site" evidence="2">
    <location>
        <position position="117"/>
    </location>
    <ligand>
        <name>Zn(2+)</name>
        <dbReference type="ChEBI" id="CHEBI:29105"/>
        <label>1</label>
    </ligand>
</feature>
<feature type="compositionally biased region" description="Basic and acidic residues" evidence="5">
    <location>
        <begin position="161"/>
        <end position="174"/>
    </location>
</feature>
<dbReference type="InParanoid" id="A0A6J0BV79"/>
<feature type="domain" description="SHSP" evidence="6">
    <location>
        <begin position="70"/>
        <end position="179"/>
    </location>
</feature>
<gene>
    <name evidence="8" type="primary">LOC107223084</name>
</gene>
<dbReference type="SUPFAM" id="SSF49764">
    <property type="entry name" value="HSP20-like chaperones"/>
    <property type="match status" value="1"/>
</dbReference>
<dbReference type="PRINTS" id="PR00299">
    <property type="entry name" value="ACRYSTALLIN"/>
</dbReference>
<evidence type="ECO:0000256" key="4">
    <source>
        <dbReference type="RuleBase" id="RU003616"/>
    </source>
</evidence>
<dbReference type="GeneID" id="107223084"/>
<feature type="region of interest" description="Disordered" evidence="5">
    <location>
        <begin position="161"/>
        <end position="206"/>
    </location>
</feature>
<dbReference type="GO" id="GO:0042026">
    <property type="term" value="P:protein refolding"/>
    <property type="evidence" value="ECO:0007669"/>
    <property type="project" value="TreeGrafter"/>
</dbReference>
<dbReference type="InterPro" id="IPR038240">
    <property type="entry name" value="Stn1_C_sf"/>
</dbReference>
<accession>A0A6J0BV79</accession>
<dbReference type="AlphaFoldDB" id="A0A6J0BV79"/>
<evidence type="ECO:0000313" key="7">
    <source>
        <dbReference type="Proteomes" id="UP000829291"/>
    </source>
</evidence>
<dbReference type="PANTHER" id="PTHR45640">
    <property type="entry name" value="HEAT SHOCK PROTEIN HSP-12.2-RELATED"/>
    <property type="match status" value="1"/>
</dbReference>
<evidence type="ECO:0000256" key="1">
    <source>
        <dbReference type="PIRNR" id="PIRNR036514"/>
    </source>
</evidence>
<feature type="binding site" evidence="2">
    <location>
        <position position="119"/>
    </location>
    <ligand>
        <name>Zn(2+)</name>
        <dbReference type="ChEBI" id="CHEBI:29105"/>
        <label>1</label>
    </ligand>
</feature>
<dbReference type="Proteomes" id="UP000829291">
    <property type="component" value="Chromosome 7"/>
</dbReference>
<dbReference type="Gene3D" id="3.30.1370.230">
    <property type="entry name" value="Stn1, C-terminal wHTH domain"/>
    <property type="match status" value="1"/>
</dbReference>
<feature type="compositionally biased region" description="Basic and acidic residues" evidence="5">
    <location>
        <begin position="188"/>
        <end position="206"/>
    </location>
</feature>
<evidence type="ECO:0000313" key="8">
    <source>
        <dbReference type="RefSeq" id="XP_015518147.1"/>
    </source>
</evidence>
<dbReference type="Gene3D" id="2.60.40.790">
    <property type="match status" value="1"/>
</dbReference>
<organism evidence="8">
    <name type="scientific">Neodiprion lecontei</name>
    <name type="common">Redheaded pine sawfly</name>
    <dbReference type="NCBI Taxonomy" id="441921"/>
    <lineage>
        <taxon>Eukaryota</taxon>
        <taxon>Metazoa</taxon>
        <taxon>Ecdysozoa</taxon>
        <taxon>Arthropoda</taxon>
        <taxon>Hexapoda</taxon>
        <taxon>Insecta</taxon>
        <taxon>Pterygota</taxon>
        <taxon>Neoptera</taxon>
        <taxon>Endopterygota</taxon>
        <taxon>Hymenoptera</taxon>
        <taxon>Tenthredinoidea</taxon>
        <taxon>Diprionidae</taxon>
        <taxon>Diprioninae</taxon>
        <taxon>Neodiprion</taxon>
    </lineage>
</organism>
<evidence type="ECO:0000256" key="3">
    <source>
        <dbReference type="PROSITE-ProRule" id="PRU00285"/>
    </source>
</evidence>
<dbReference type="RefSeq" id="XP_015518147.1">
    <property type="nucleotide sequence ID" value="XM_015662661.2"/>
</dbReference>
<dbReference type="Pfam" id="PF00011">
    <property type="entry name" value="HSP20"/>
    <property type="match status" value="1"/>
</dbReference>
<dbReference type="OrthoDB" id="1431247at2759"/>
<dbReference type="GO" id="GO:0005737">
    <property type="term" value="C:cytoplasm"/>
    <property type="evidence" value="ECO:0007669"/>
    <property type="project" value="TreeGrafter"/>
</dbReference>
<protein>
    <submittedName>
        <fullName evidence="8">Protein lethal(2)essential for life</fullName>
    </submittedName>
</protein>
<name>A0A6J0BV79_NEOLC</name>
<dbReference type="CDD" id="cd06526">
    <property type="entry name" value="metazoan_ACD"/>
    <property type="match status" value="1"/>
</dbReference>
<dbReference type="GO" id="GO:0051082">
    <property type="term" value="F:unfolded protein binding"/>
    <property type="evidence" value="ECO:0007669"/>
    <property type="project" value="TreeGrafter"/>
</dbReference>
<dbReference type="InterPro" id="IPR002068">
    <property type="entry name" value="A-crystallin/Hsp20_dom"/>
</dbReference>
<dbReference type="InterPro" id="IPR001436">
    <property type="entry name" value="Alpha-crystallin/sHSP_animal"/>
</dbReference>
<dbReference type="GO" id="GO:0046872">
    <property type="term" value="F:metal ion binding"/>
    <property type="evidence" value="ECO:0007669"/>
    <property type="project" value="UniProtKB-KW"/>
</dbReference>
<evidence type="ECO:0000259" key="6">
    <source>
        <dbReference type="PROSITE" id="PS01031"/>
    </source>
</evidence>